<reference evidence="2 3" key="1">
    <citation type="journal article" date="2016" name="Nat. Commun.">
        <title>Ectomycorrhizal ecology is imprinted in the genome of the dominant symbiotic fungus Cenococcum geophilum.</title>
        <authorList>
            <consortium name="DOE Joint Genome Institute"/>
            <person name="Peter M."/>
            <person name="Kohler A."/>
            <person name="Ohm R.A."/>
            <person name="Kuo A."/>
            <person name="Krutzmann J."/>
            <person name="Morin E."/>
            <person name="Arend M."/>
            <person name="Barry K.W."/>
            <person name="Binder M."/>
            <person name="Choi C."/>
            <person name="Clum A."/>
            <person name="Copeland A."/>
            <person name="Grisel N."/>
            <person name="Haridas S."/>
            <person name="Kipfer T."/>
            <person name="LaButti K."/>
            <person name="Lindquist E."/>
            <person name="Lipzen A."/>
            <person name="Maire R."/>
            <person name="Meier B."/>
            <person name="Mihaltcheva S."/>
            <person name="Molinier V."/>
            <person name="Murat C."/>
            <person name="Poggeler S."/>
            <person name="Quandt C.A."/>
            <person name="Sperisen C."/>
            <person name="Tritt A."/>
            <person name="Tisserant E."/>
            <person name="Crous P.W."/>
            <person name="Henrissat B."/>
            <person name="Nehls U."/>
            <person name="Egli S."/>
            <person name="Spatafora J.W."/>
            <person name="Grigoriev I.V."/>
            <person name="Martin F.M."/>
        </authorList>
    </citation>
    <scope>NUCLEOTIDE SEQUENCE [LARGE SCALE GENOMIC DNA]</scope>
    <source>
        <strain evidence="2 3">CBS 207.34</strain>
    </source>
</reference>
<feature type="domain" description="Azaphilone pigments biosynthesis cluster protein L N-terminal" evidence="1">
    <location>
        <begin position="14"/>
        <end position="122"/>
    </location>
</feature>
<dbReference type="EMBL" id="KV751039">
    <property type="protein sequence ID" value="OCL01887.1"/>
    <property type="molecule type" value="Genomic_DNA"/>
</dbReference>
<evidence type="ECO:0000313" key="2">
    <source>
        <dbReference type="EMBL" id="OCL01887.1"/>
    </source>
</evidence>
<dbReference type="AlphaFoldDB" id="A0A8E2ENB3"/>
<gene>
    <name evidence="2" type="ORF">AOQ84DRAFT_383250</name>
</gene>
<dbReference type="Pfam" id="PF17111">
    <property type="entry name" value="PigL_N"/>
    <property type="match status" value="1"/>
</dbReference>
<sequence length="122" mass="13368">MSSKKILCRIVMFDPLSVTASILAVAGLTATSCEFLYQTLARFSDAPKGLQHHLAAIQALQSTFAGIANLENDAPSAALRTPEFNARLHACMLDLRAMERLVGSSHAQLKEGKTRRTWARIR</sequence>
<keyword evidence="3" id="KW-1185">Reference proteome</keyword>
<accession>A0A8E2ENB3</accession>
<name>A0A8E2ENB3_9PEZI</name>
<proteinExistence type="predicted"/>
<dbReference type="Proteomes" id="UP000250140">
    <property type="component" value="Unassembled WGS sequence"/>
</dbReference>
<organism evidence="2 3">
    <name type="scientific">Glonium stellatum</name>
    <dbReference type="NCBI Taxonomy" id="574774"/>
    <lineage>
        <taxon>Eukaryota</taxon>
        <taxon>Fungi</taxon>
        <taxon>Dikarya</taxon>
        <taxon>Ascomycota</taxon>
        <taxon>Pezizomycotina</taxon>
        <taxon>Dothideomycetes</taxon>
        <taxon>Pleosporomycetidae</taxon>
        <taxon>Gloniales</taxon>
        <taxon>Gloniaceae</taxon>
        <taxon>Glonium</taxon>
    </lineage>
</organism>
<dbReference type="InterPro" id="IPR031348">
    <property type="entry name" value="PigL_N"/>
</dbReference>
<evidence type="ECO:0000259" key="1">
    <source>
        <dbReference type="Pfam" id="PF17111"/>
    </source>
</evidence>
<dbReference type="PROSITE" id="PS51257">
    <property type="entry name" value="PROKAR_LIPOPROTEIN"/>
    <property type="match status" value="1"/>
</dbReference>
<evidence type="ECO:0000313" key="3">
    <source>
        <dbReference type="Proteomes" id="UP000250140"/>
    </source>
</evidence>
<dbReference type="OrthoDB" id="432483at2759"/>
<protein>
    <recommendedName>
        <fullName evidence="1">Azaphilone pigments biosynthesis cluster protein L N-terminal domain-containing protein</fullName>
    </recommendedName>
</protein>